<dbReference type="InterPro" id="IPR002885">
    <property type="entry name" value="PPR_rpt"/>
</dbReference>
<sequence length="66" mass="7598">MGRIDDAKLIFNTLIEANSASYNLMLKGYAAYGRVEDSKRLFEEMSQRTIVSTNTMISVYSKRREI</sequence>
<feature type="non-terminal residue" evidence="3">
    <location>
        <position position="66"/>
    </location>
</feature>
<dbReference type="Gene3D" id="1.25.40.10">
    <property type="entry name" value="Tetratricopeptide repeat domain"/>
    <property type="match status" value="1"/>
</dbReference>
<comment type="caution">
    <text evidence="3">The sequence shown here is derived from an EMBL/GenBank/DDBJ whole genome shotgun (WGS) entry which is preliminary data.</text>
</comment>
<dbReference type="InterPro" id="IPR011990">
    <property type="entry name" value="TPR-like_helical_dom_sf"/>
</dbReference>
<dbReference type="Proteomes" id="UP000593568">
    <property type="component" value="Unassembled WGS sequence"/>
</dbReference>
<keyword evidence="1" id="KW-0677">Repeat</keyword>
<feature type="repeat" description="PPR" evidence="2">
    <location>
        <begin position="18"/>
        <end position="52"/>
    </location>
</feature>
<dbReference type="Pfam" id="PF01535">
    <property type="entry name" value="PPR"/>
    <property type="match status" value="2"/>
</dbReference>
<name>A0A7J9FBI0_9ROSI</name>
<gene>
    <name evidence="3" type="ORF">Gotri_000417</name>
</gene>
<evidence type="ECO:0000256" key="2">
    <source>
        <dbReference type="PROSITE-ProRule" id="PRU00708"/>
    </source>
</evidence>
<protein>
    <recommendedName>
        <fullName evidence="5">Pentatricopeptide repeat-containing protein</fullName>
    </recommendedName>
</protein>
<reference evidence="3 4" key="1">
    <citation type="journal article" date="2019" name="Genome Biol. Evol.">
        <title>Insights into the evolution of the New World diploid cottons (Gossypium, subgenus Houzingenia) based on genome sequencing.</title>
        <authorList>
            <person name="Grover C.E."/>
            <person name="Arick M.A. 2nd"/>
            <person name="Thrash A."/>
            <person name="Conover J.L."/>
            <person name="Sanders W.S."/>
            <person name="Peterson D.G."/>
            <person name="Frelichowski J.E."/>
            <person name="Scheffler J.A."/>
            <person name="Scheffler B.E."/>
            <person name="Wendel J.F."/>
        </authorList>
    </citation>
    <scope>NUCLEOTIDE SEQUENCE [LARGE SCALE GENOMIC DNA]</scope>
    <source>
        <strain evidence="3">8</strain>
        <tissue evidence="3">Leaf</tissue>
    </source>
</reference>
<evidence type="ECO:0000313" key="3">
    <source>
        <dbReference type="EMBL" id="MBA0782551.1"/>
    </source>
</evidence>
<dbReference type="NCBIfam" id="TIGR00756">
    <property type="entry name" value="PPR"/>
    <property type="match status" value="1"/>
</dbReference>
<evidence type="ECO:0008006" key="5">
    <source>
        <dbReference type="Google" id="ProtNLM"/>
    </source>
</evidence>
<keyword evidence="4" id="KW-1185">Reference proteome</keyword>
<proteinExistence type="predicted"/>
<evidence type="ECO:0000256" key="1">
    <source>
        <dbReference type="ARBA" id="ARBA00022737"/>
    </source>
</evidence>
<dbReference type="AlphaFoldDB" id="A0A7J9FBI0"/>
<dbReference type="PROSITE" id="PS51375">
    <property type="entry name" value="PPR"/>
    <property type="match status" value="1"/>
</dbReference>
<organism evidence="3 4">
    <name type="scientific">Gossypium trilobum</name>
    <dbReference type="NCBI Taxonomy" id="34281"/>
    <lineage>
        <taxon>Eukaryota</taxon>
        <taxon>Viridiplantae</taxon>
        <taxon>Streptophyta</taxon>
        <taxon>Embryophyta</taxon>
        <taxon>Tracheophyta</taxon>
        <taxon>Spermatophyta</taxon>
        <taxon>Magnoliopsida</taxon>
        <taxon>eudicotyledons</taxon>
        <taxon>Gunneridae</taxon>
        <taxon>Pentapetalae</taxon>
        <taxon>rosids</taxon>
        <taxon>malvids</taxon>
        <taxon>Malvales</taxon>
        <taxon>Malvaceae</taxon>
        <taxon>Malvoideae</taxon>
        <taxon>Gossypium</taxon>
    </lineage>
</organism>
<dbReference type="EMBL" id="JABEZW010000013">
    <property type="protein sequence ID" value="MBA0782551.1"/>
    <property type="molecule type" value="Genomic_DNA"/>
</dbReference>
<evidence type="ECO:0000313" key="4">
    <source>
        <dbReference type="Proteomes" id="UP000593568"/>
    </source>
</evidence>
<accession>A0A7J9FBI0</accession>